<accession>K2NYD5</accession>
<evidence type="ECO:0000259" key="3">
    <source>
        <dbReference type="SMART" id="SM00829"/>
    </source>
</evidence>
<dbReference type="SMART" id="SM00829">
    <property type="entry name" value="PKS_ER"/>
    <property type="match status" value="1"/>
</dbReference>
<keyword evidence="5" id="KW-1185">Reference proteome</keyword>
<evidence type="ECO:0000313" key="4">
    <source>
        <dbReference type="EMBL" id="EKF44260.1"/>
    </source>
</evidence>
<dbReference type="EMBL" id="AMSI01000001">
    <property type="protein sequence ID" value="EKF44260.1"/>
    <property type="molecule type" value="Genomic_DNA"/>
</dbReference>
<dbReference type="Pfam" id="PF08240">
    <property type="entry name" value="ADH_N"/>
    <property type="match status" value="1"/>
</dbReference>
<protein>
    <submittedName>
        <fullName evidence="4">Probabable Qor</fullName>
    </submittedName>
</protein>
<dbReference type="RefSeq" id="WP_009449339.1">
    <property type="nucleotide sequence ID" value="NZ_AMSI01000001.1"/>
</dbReference>
<dbReference type="InterPro" id="IPR013154">
    <property type="entry name" value="ADH-like_N"/>
</dbReference>
<dbReference type="SUPFAM" id="SSF51735">
    <property type="entry name" value="NAD(P)-binding Rossmann-fold domains"/>
    <property type="match status" value="1"/>
</dbReference>
<reference evidence="4 5" key="1">
    <citation type="journal article" date="2012" name="J. Bacteriol.">
        <title>Genome Sequence of Nitratireductor indicus Type Strain C115.</title>
        <authorList>
            <person name="Lai Q."/>
            <person name="Li G."/>
            <person name="Yu Z."/>
            <person name="Shao Z."/>
        </authorList>
    </citation>
    <scope>NUCLEOTIDE SEQUENCE [LARGE SCALE GENOMIC DNA]</scope>
    <source>
        <strain evidence="4 5">C115</strain>
    </source>
</reference>
<dbReference type="SUPFAM" id="SSF50129">
    <property type="entry name" value="GroES-like"/>
    <property type="match status" value="1"/>
</dbReference>
<evidence type="ECO:0000256" key="1">
    <source>
        <dbReference type="ARBA" id="ARBA00022857"/>
    </source>
</evidence>
<sequence length="333" mass="35377">MTEMTRSVIADGAGGSDVLRIVERPLPACGPNEMIVRVHAAGINRPDVMQRQGNYPPPPGATDVLGLELAGTVESVGEAVTRFAPGARVMALVASGAYAERAVVHEDVAIGIPDAMGFVEAGAVPETYFTVWSNVFERAGLVSGETLLVHGGTSGIGSTAIQLAKARGSTVIATAGTDEKCDACVKIGADHAINYRKADFVEEARRLTDGRGPDVILDMVGAPYFQRNLDLVAVDGRIAQIAFQYGSKAELDLGPLLFKRLTLTGSTLRARPVAMKARLARALEENVVPLLARKEAWPIIDSVFPFDQVARAHERMDGGNHVGKIVLTMTHEA</sequence>
<feature type="domain" description="Enoyl reductase (ER)" evidence="3">
    <location>
        <begin position="14"/>
        <end position="327"/>
    </location>
</feature>
<dbReference type="PANTHER" id="PTHR48106:SF8">
    <property type="entry name" value="OS02G0805600 PROTEIN"/>
    <property type="match status" value="1"/>
</dbReference>
<dbReference type="OrthoDB" id="9780520at2"/>
<dbReference type="CDD" id="cd05276">
    <property type="entry name" value="p53_inducible_oxidoreductase"/>
    <property type="match status" value="1"/>
</dbReference>
<dbReference type="GO" id="GO:0070402">
    <property type="term" value="F:NADPH binding"/>
    <property type="evidence" value="ECO:0007669"/>
    <property type="project" value="TreeGrafter"/>
</dbReference>
<name>K2NYD5_9HYPH</name>
<dbReference type="Gene3D" id="3.40.50.720">
    <property type="entry name" value="NAD(P)-binding Rossmann-like Domain"/>
    <property type="match status" value="1"/>
</dbReference>
<evidence type="ECO:0000313" key="5">
    <source>
        <dbReference type="Proteomes" id="UP000007374"/>
    </source>
</evidence>
<keyword evidence="2" id="KW-0560">Oxidoreductase</keyword>
<dbReference type="Pfam" id="PF00107">
    <property type="entry name" value="ADH_zinc_N"/>
    <property type="match status" value="1"/>
</dbReference>
<dbReference type="Proteomes" id="UP000007374">
    <property type="component" value="Unassembled WGS sequence"/>
</dbReference>
<dbReference type="Gene3D" id="3.90.180.10">
    <property type="entry name" value="Medium-chain alcohol dehydrogenases, catalytic domain"/>
    <property type="match status" value="1"/>
</dbReference>
<dbReference type="GO" id="GO:0016651">
    <property type="term" value="F:oxidoreductase activity, acting on NAD(P)H"/>
    <property type="evidence" value="ECO:0007669"/>
    <property type="project" value="TreeGrafter"/>
</dbReference>
<dbReference type="PANTHER" id="PTHR48106">
    <property type="entry name" value="QUINONE OXIDOREDUCTASE PIG3-RELATED"/>
    <property type="match status" value="1"/>
</dbReference>
<gene>
    <name evidence="4" type="ORF">NA8A_00920</name>
</gene>
<organism evidence="4 5">
    <name type="scientific">Nitratireductor indicus C115</name>
    <dbReference type="NCBI Taxonomy" id="1231190"/>
    <lineage>
        <taxon>Bacteria</taxon>
        <taxon>Pseudomonadati</taxon>
        <taxon>Pseudomonadota</taxon>
        <taxon>Alphaproteobacteria</taxon>
        <taxon>Hyphomicrobiales</taxon>
        <taxon>Phyllobacteriaceae</taxon>
        <taxon>Nitratireductor</taxon>
    </lineage>
</organism>
<dbReference type="InterPro" id="IPR014189">
    <property type="entry name" value="Quinone_OxRdtase_PIG3"/>
</dbReference>
<dbReference type="InterPro" id="IPR013149">
    <property type="entry name" value="ADH-like_C"/>
</dbReference>
<dbReference type="eggNOG" id="COG0604">
    <property type="taxonomic scope" value="Bacteria"/>
</dbReference>
<comment type="caution">
    <text evidence="4">The sequence shown here is derived from an EMBL/GenBank/DDBJ whole genome shotgun (WGS) entry which is preliminary data.</text>
</comment>
<proteinExistence type="predicted"/>
<dbReference type="AlphaFoldDB" id="K2NYD5"/>
<dbReference type="InterPro" id="IPR020843">
    <property type="entry name" value="ER"/>
</dbReference>
<evidence type="ECO:0000256" key="2">
    <source>
        <dbReference type="ARBA" id="ARBA00023002"/>
    </source>
</evidence>
<dbReference type="InterPro" id="IPR011032">
    <property type="entry name" value="GroES-like_sf"/>
</dbReference>
<dbReference type="NCBIfam" id="TIGR02824">
    <property type="entry name" value="quinone_pig3"/>
    <property type="match status" value="1"/>
</dbReference>
<dbReference type="InterPro" id="IPR036291">
    <property type="entry name" value="NAD(P)-bd_dom_sf"/>
</dbReference>
<dbReference type="PATRIC" id="fig|1231190.3.peg.197"/>
<dbReference type="STRING" id="721133.SAMN05216176_102185"/>
<keyword evidence="1" id="KW-0521">NADP</keyword>